<evidence type="ECO:0000256" key="3">
    <source>
        <dbReference type="ARBA" id="ARBA00023163"/>
    </source>
</evidence>
<protein>
    <submittedName>
        <fullName evidence="5">MarR family transcriptional regulator</fullName>
    </submittedName>
</protein>
<keyword evidence="2" id="KW-0238">DNA-binding</keyword>
<dbReference type="GO" id="GO:0003700">
    <property type="term" value="F:DNA-binding transcription factor activity"/>
    <property type="evidence" value="ECO:0007669"/>
    <property type="project" value="InterPro"/>
</dbReference>
<dbReference type="GO" id="GO:0003677">
    <property type="term" value="F:DNA binding"/>
    <property type="evidence" value="ECO:0007669"/>
    <property type="project" value="UniProtKB-KW"/>
</dbReference>
<dbReference type="Proteomes" id="UP000530514">
    <property type="component" value="Unassembled WGS sequence"/>
</dbReference>
<dbReference type="PANTHER" id="PTHR42756">
    <property type="entry name" value="TRANSCRIPTIONAL REGULATOR, MARR"/>
    <property type="match status" value="1"/>
</dbReference>
<dbReference type="PROSITE" id="PS50995">
    <property type="entry name" value="HTH_MARR_2"/>
    <property type="match status" value="1"/>
</dbReference>
<dbReference type="PRINTS" id="PR00598">
    <property type="entry name" value="HTHMARR"/>
</dbReference>
<dbReference type="Pfam" id="PF01047">
    <property type="entry name" value="MarR"/>
    <property type="match status" value="1"/>
</dbReference>
<comment type="caution">
    <text evidence="5">The sequence shown here is derived from an EMBL/GenBank/DDBJ whole genome shotgun (WGS) entry which is preliminary data.</text>
</comment>
<dbReference type="AlphaFoldDB" id="A0A7W2AH39"/>
<evidence type="ECO:0000313" key="6">
    <source>
        <dbReference type="Proteomes" id="UP000530514"/>
    </source>
</evidence>
<dbReference type="SUPFAM" id="SSF46785">
    <property type="entry name" value="Winged helix' DNA-binding domain"/>
    <property type="match status" value="1"/>
</dbReference>
<accession>A0A7W2AH39</accession>
<dbReference type="EMBL" id="JACEIP010000001">
    <property type="protein sequence ID" value="MBA4541438.1"/>
    <property type="molecule type" value="Genomic_DNA"/>
</dbReference>
<organism evidence="5 6">
    <name type="scientific">Thermoactinomyces daqus</name>
    <dbReference type="NCBI Taxonomy" id="1329516"/>
    <lineage>
        <taxon>Bacteria</taxon>
        <taxon>Bacillati</taxon>
        <taxon>Bacillota</taxon>
        <taxon>Bacilli</taxon>
        <taxon>Bacillales</taxon>
        <taxon>Thermoactinomycetaceae</taxon>
        <taxon>Thermoactinomyces</taxon>
    </lineage>
</organism>
<evidence type="ECO:0000256" key="1">
    <source>
        <dbReference type="ARBA" id="ARBA00023015"/>
    </source>
</evidence>
<gene>
    <name evidence="5" type="ORF">H1164_00740</name>
</gene>
<feature type="domain" description="HTH marR-type" evidence="4">
    <location>
        <begin position="9"/>
        <end position="141"/>
    </location>
</feature>
<evidence type="ECO:0000256" key="2">
    <source>
        <dbReference type="ARBA" id="ARBA00023125"/>
    </source>
</evidence>
<dbReference type="InterPro" id="IPR000835">
    <property type="entry name" value="HTH_MarR-typ"/>
</dbReference>
<sequence length="156" mass="17959">MKISDEETITRLQMLFQSIFKKIGADVAEQLSKTGLTKPQFMIMQFIGQREHCRVTDIANIMEVKPSAITLMIDRLVSAGWVNRREDPSDRRAVVIELTDEGKDILAEAKQKCDRLTADYLACFSREELDLLIRLYEKLEQSVYGRERKDVNDDGT</sequence>
<keyword evidence="1" id="KW-0805">Transcription regulation</keyword>
<keyword evidence="3" id="KW-0804">Transcription</keyword>
<keyword evidence="6" id="KW-1185">Reference proteome</keyword>
<proteinExistence type="predicted"/>
<dbReference type="SMART" id="SM00347">
    <property type="entry name" value="HTH_MARR"/>
    <property type="match status" value="1"/>
</dbReference>
<name>A0A7W2AH39_9BACL</name>
<dbReference type="OrthoDB" id="5327581at2"/>
<dbReference type="PANTHER" id="PTHR42756:SF1">
    <property type="entry name" value="TRANSCRIPTIONAL REPRESSOR OF EMRAB OPERON"/>
    <property type="match status" value="1"/>
</dbReference>
<dbReference type="RefSeq" id="WP_033099257.1">
    <property type="nucleotide sequence ID" value="NZ_JACEIP010000001.1"/>
</dbReference>
<dbReference type="InterPro" id="IPR036388">
    <property type="entry name" value="WH-like_DNA-bd_sf"/>
</dbReference>
<reference evidence="5 6" key="1">
    <citation type="submission" date="2020-07" db="EMBL/GenBank/DDBJ databases">
        <authorList>
            <person name="Feng H."/>
        </authorList>
    </citation>
    <scope>NUCLEOTIDE SEQUENCE [LARGE SCALE GENOMIC DNA]</scope>
    <source>
        <strain evidence="6">s-11</strain>
    </source>
</reference>
<dbReference type="InterPro" id="IPR036390">
    <property type="entry name" value="WH_DNA-bd_sf"/>
</dbReference>
<evidence type="ECO:0000313" key="5">
    <source>
        <dbReference type="EMBL" id="MBA4541438.1"/>
    </source>
</evidence>
<dbReference type="Gene3D" id="1.10.10.10">
    <property type="entry name" value="Winged helix-like DNA-binding domain superfamily/Winged helix DNA-binding domain"/>
    <property type="match status" value="1"/>
</dbReference>
<evidence type="ECO:0000259" key="4">
    <source>
        <dbReference type="PROSITE" id="PS50995"/>
    </source>
</evidence>